<gene>
    <name evidence="1" type="ORF">SAMN02745218_00377</name>
</gene>
<sequence>MSVIAKARELGKEIARSQELAAMLKAQQAMLQDPGARQIIDEFHEKQRFLQMLQSQGLELTESQKADVEDLEKRMLDNPLITEFFRAQQSFEQLLEEINQIISEAISGSQSSCSDESCSCCCGCDS</sequence>
<protein>
    <submittedName>
        <fullName evidence="1">Cell fate regulator YlbF, YheA/YmcA/DUF963 family (Controls sporulation, competence, biofilm development)</fullName>
    </submittedName>
</protein>
<dbReference type="OrthoDB" id="2112157at2"/>
<proteinExistence type="predicted"/>
<dbReference type="InterPro" id="IPR010368">
    <property type="entry name" value="Com_YlbF"/>
</dbReference>
<dbReference type="SUPFAM" id="SSF158622">
    <property type="entry name" value="YheA/YmcA-like"/>
    <property type="match status" value="1"/>
</dbReference>
<dbReference type="RefSeq" id="WP_034634684.1">
    <property type="nucleotide sequence ID" value="NZ_FQUW01000006.1"/>
</dbReference>
<dbReference type="Pfam" id="PF06133">
    <property type="entry name" value="Com_YlbF"/>
    <property type="match status" value="1"/>
</dbReference>
<dbReference type="Proteomes" id="UP000184196">
    <property type="component" value="Unassembled WGS sequence"/>
</dbReference>
<organism evidence="1 2">
    <name type="scientific">Desulfofundulus australicus DSM 11792</name>
    <dbReference type="NCBI Taxonomy" id="1121425"/>
    <lineage>
        <taxon>Bacteria</taxon>
        <taxon>Bacillati</taxon>
        <taxon>Bacillota</taxon>
        <taxon>Clostridia</taxon>
        <taxon>Eubacteriales</taxon>
        <taxon>Peptococcaceae</taxon>
        <taxon>Desulfofundulus</taxon>
    </lineage>
</organism>
<evidence type="ECO:0000313" key="2">
    <source>
        <dbReference type="Proteomes" id="UP000184196"/>
    </source>
</evidence>
<accession>A0A1M4U1H8</accession>
<dbReference type="EMBL" id="FQUW01000006">
    <property type="protein sequence ID" value="SHE50525.1"/>
    <property type="molecule type" value="Genomic_DNA"/>
</dbReference>
<name>A0A1M4U1H8_9FIRM</name>
<dbReference type="InterPro" id="IPR023378">
    <property type="entry name" value="YheA/YmcA-like_dom_sf"/>
</dbReference>
<dbReference type="Gene3D" id="1.20.1500.10">
    <property type="entry name" value="YheA/YmcA-like"/>
    <property type="match status" value="1"/>
</dbReference>
<keyword evidence="2" id="KW-1185">Reference proteome</keyword>
<reference evidence="2" key="1">
    <citation type="submission" date="2016-11" db="EMBL/GenBank/DDBJ databases">
        <authorList>
            <person name="Varghese N."/>
            <person name="Submissions S."/>
        </authorList>
    </citation>
    <scope>NUCLEOTIDE SEQUENCE [LARGE SCALE GENOMIC DNA]</scope>
    <source>
        <strain evidence="2">DSM 11792</strain>
    </source>
</reference>
<dbReference type="AlphaFoldDB" id="A0A1M4U1H8"/>
<evidence type="ECO:0000313" key="1">
    <source>
        <dbReference type="EMBL" id="SHE50525.1"/>
    </source>
</evidence>